<dbReference type="EMBL" id="MT142721">
    <property type="protein sequence ID" value="QJA87616.1"/>
    <property type="molecule type" value="Genomic_DNA"/>
</dbReference>
<dbReference type="AlphaFoldDB" id="A0A6M3KZI0"/>
<evidence type="ECO:0000313" key="1">
    <source>
        <dbReference type="EMBL" id="QJA87616.1"/>
    </source>
</evidence>
<reference evidence="1" key="1">
    <citation type="submission" date="2020-03" db="EMBL/GenBank/DDBJ databases">
        <title>The deep terrestrial virosphere.</title>
        <authorList>
            <person name="Holmfeldt K."/>
            <person name="Nilsson E."/>
            <person name="Simone D."/>
            <person name="Lopez-Fernandez M."/>
            <person name="Wu X."/>
            <person name="de Brujin I."/>
            <person name="Lundin D."/>
            <person name="Andersson A."/>
            <person name="Bertilsson S."/>
            <person name="Dopson M."/>
        </authorList>
    </citation>
    <scope>NUCLEOTIDE SEQUENCE</scope>
    <source>
        <strain evidence="1">MM415B02938</strain>
    </source>
</reference>
<accession>A0A6M3KZI0</accession>
<proteinExistence type="predicted"/>
<sequence>MSNRSKVHEFGQYPTVKGYAVVVAGYYRGWEIRRIAGGPEHRADCPTFRGVKKNPRSLPGHDIETMTFPSAAIVRRAIDNFENSAYAEGPKVYSTS</sequence>
<name>A0A6M3KZI0_9ZZZZ</name>
<protein>
    <submittedName>
        <fullName evidence="1">Uncharacterized protein</fullName>
    </submittedName>
</protein>
<organism evidence="1">
    <name type="scientific">viral metagenome</name>
    <dbReference type="NCBI Taxonomy" id="1070528"/>
    <lineage>
        <taxon>unclassified sequences</taxon>
        <taxon>metagenomes</taxon>
        <taxon>organismal metagenomes</taxon>
    </lineage>
</organism>
<gene>
    <name evidence="1" type="ORF">MM415B02938_0001</name>
</gene>